<dbReference type="Gene3D" id="2.30.260.10">
    <property type="entry name" value="putative xylanase like domain"/>
    <property type="match status" value="1"/>
</dbReference>
<dbReference type="OrthoDB" id="1409585at2"/>
<dbReference type="EMBL" id="JPIU01000039">
    <property type="protein sequence ID" value="KIO44434.1"/>
    <property type="molecule type" value="Genomic_DNA"/>
</dbReference>
<dbReference type="AlphaFoldDB" id="A0A0C3RG86"/>
<dbReference type="Pfam" id="PF07313">
    <property type="entry name" value="AmiA-like"/>
    <property type="match status" value="1"/>
</dbReference>
<dbReference type="Proteomes" id="UP000031980">
    <property type="component" value="Unassembled WGS sequence"/>
</dbReference>
<evidence type="ECO:0000313" key="2">
    <source>
        <dbReference type="Proteomes" id="UP000031980"/>
    </source>
</evidence>
<protein>
    <submittedName>
        <fullName evidence="1">Uncharacterized protein</fullName>
    </submittedName>
</protein>
<evidence type="ECO:0000313" key="1">
    <source>
        <dbReference type="EMBL" id="KIO44434.1"/>
    </source>
</evidence>
<accession>A0A0C3RG86</accession>
<dbReference type="InterPro" id="IPR038765">
    <property type="entry name" value="Papain-like_cys_pep_sf"/>
</dbReference>
<organism evidence="1 2">
    <name type="scientific">Sanguibacteroides justesenii</name>
    <dbReference type="NCBI Taxonomy" id="1547597"/>
    <lineage>
        <taxon>Bacteria</taxon>
        <taxon>Pseudomonadati</taxon>
        <taxon>Bacteroidota</taxon>
        <taxon>Bacteroidia</taxon>
        <taxon>Bacteroidales</taxon>
        <taxon>Porphyromonadaceae</taxon>
        <taxon>Sanguibacteroides</taxon>
    </lineage>
</organism>
<name>A0A0C3RG86_9PORP</name>
<keyword evidence="2" id="KW-1185">Reference proteome</keyword>
<proteinExistence type="predicted"/>
<reference evidence="1 2" key="1">
    <citation type="submission" date="2014-07" db="EMBL/GenBank/DDBJ databases">
        <title>Porphyromonadaceae bacterium OUH 308042 = ATCC BAA-2681 = DSM 28342 draft genome.</title>
        <authorList>
            <person name="Sydenham T.V."/>
            <person name="Hasman H."/>
            <person name="Justensen U.S."/>
        </authorList>
    </citation>
    <scope>NUCLEOTIDE SEQUENCE [LARGE SCALE GENOMIC DNA]</scope>
    <source>
        <strain evidence="1 2">OUH 308042</strain>
    </source>
</reference>
<sequence>MNILFCIIFFFCCQPCNPLQPEDQAVLDRFFEYAGKHQLSRLSLQERIVKTGEFFLNTPYRGGTLEGKEKEQLVVNLRQLDCVTFVDNVMALALLKQYDAEACKEFLSNLQKIRYRNCKISNYTSRLHYSTDWLYEMQRIGLVSDVTKSNGGIPFPNKVGFISLNYRKYPALTKDTVLLPEISRIEKNINARNYFYIPKNQVNEKAGQIQNGDIILITTNKKGLDTSHVGIAVEKDGNIYLLHASLTSRKVILSDIPLSHYLSQIPSHTGIMIARPLNVNLN</sequence>
<dbReference type="SUPFAM" id="SSF54001">
    <property type="entry name" value="Cysteine proteinases"/>
    <property type="match status" value="1"/>
</dbReference>
<dbReference type="InterPro" id="IPR010846">
    <property type="entry name" value="AmiA-like"/>
</dbReference>
<dbReference type="Gene3D" id="1.10.3670.10">
    <property type="entry name" value="Putative xylanase like domain"/>
    <property type="match status" value="1"/>
</dbReference>
<comment type="caution">
    <text evidence="1">The sequence shown here is derived from an EMBL/GenBank/DDBJ whole genome shotgun (WGS) entry which is preliminary data.</text>
</comment>
<dbReference type="RefSeq" id="WP_041505245.1">
    <property type="nucleotide sequence ID" value="NZ_JPIU01000039.1"/>
</dbReference>
<gene>
    <name evidence="1" type="ORF">BA92_09545</name>
</gene>